<organism evidence="4 5">
    <name type="scientific">Pseudomonas syringae pv. maculicola</name>
    <dbReference type="NCBI Taxonomy" id="59511"/>
    <lineage>
        <taxon>Bacteria</taxon>
        <taxon>Pseudomonadati</taxon>
        <taxon>Pseudomonadota</taxon>
        <taxon>Gammaproteobacteria</taxon>
        <taxon>Pseudomonadales</taxon>
        <taxon>Pseudomonadaceae</taxon>
        <taxon>Pseudomonas</taxon>
    </lineage>
</organism>
<protein>
    <submittedName>
        <fullName evidence="4">Aldehyde dehydrogenase protein</fullName>
    </submittedName>
</protein>
<gene>
    <name evidence="4" type="ORF">APX70_03932</name>
</gene>
<evidence type="ECO:0000313" key="4">
    <source>
        <dbReference type="EMBL" id="RML64372.1"/>
    </source>
</evidence>
<accession>A0A3M2XKP9</accession>
<dbReference type="InterPro" id="IPR016163">
    <property type="entry name" value="Ald_DH_C"/>
</dbReference>
<reference evidence="4 5" key="1">
    <citation type="submission" date="2018-08" db="EMBL/GenBank/DDBJ databases">
        <title>Recombination of ecologically and evolutionarily significant loci maintains genetic cohesion in the Pseudomonas syringae species complex.</title>
        <authorList>
            <person name="Dillon M."/>
            <person name="Thakur S."/>
            <person name="Almeida R.N.D."/>
            <person name="Weir B.S."/>
            <person name="Guttman D.S."/>
        </authorList>
    </citation>
    <scope>NUCLEOTIDE SEQUENCE [LARGE SCALE GENOMIC DNA]</scope>
    <source>
        <strain evidence="4 5">88_10</strain>
    </source>
</reference>
<comment type="caution">
    <text evidence="4">The sequence shown here is derived from an EMBL/GenBank/DDBJ whole genome shotgun (WGS) entry which is preliminary data.</text>
</comment>
<evidence type="ECO:0000256" key="1">
    <source>
        <dbReference type="ARBA" id="ARBA00009986"/>
    </source>
</evidence>
<dbReference type="PANTHER" id="PTHR42986">
    <property type="entry name" value="BENZALDEHYDE DEHYDROGENASE YFMT"/>
    <property type="match status" value="1"/>
</dbReference>
<name>A0A3M2XKP9_PSEYM</name>
<dbReference type="Gene3D" id="3.40.309.10">
    <property type="entry name" value="Aldehyde Dehydrogenase, Chain A, domain 2"/>
    <property type="match status" value="1"/>
</dbReference>
<dbReference type="Pfam" id="PF00171">
    <property type="entry name" value="Aldedh"/>
    <property type="match status" value="1"/>
</dbReference>
<dbReference type="GO" id="GO:0016620">
    <property type="term" value="F:oxidoreductase activity, acting on the aldehyde or oxo group of donors, NAD or NADP as acceptor"/>
    <property type="evidence" value="ECO:0007669"/>
    <property type="project" value="InterPro"/>
</dbReference>
<proteinExistence type="inferred from homology"/>
<comment type="similarity">
    <text evidence="1">Belongs to the aldehyde dehydrogenase family.</text>
</comment>
<dbReference type="EMBL" id="RBNL01002808">
    <property type="protein sequence ID" value="RML64372.1"/>
    <property type="molecule type" value="Genomic_DNA"/>
</dbReference>
<sequence>MHDEAQMPFGGVKSSGYGSFGGKASIEHFTQLRWVTLQNGPRHYPI</sequence>
<evidence type="ECO:0000313" key="5">
    <source>
        <dbReference type="Proteomes" id="UP000282378"/>
    </source>
</evidence>
<keyword evidence="2" id="KW-0520">NAD</keyword>
<dbReference type="InterPro" id="IPR016161">
    <property type="entry name" value="Ald_DH/histidinol_DH"/>
</dbReference>
<dbReference type="InterPro" id="IPR015590">
    <property type="entry name" value="Aldehyde_DH_dom"/>
</dbReference>
<dbReference type="AlphaFoldDB" id="A0A3M2XKP9"/>
<evidence type="ECO:0000256" key="2">
    <source>
        <dbReference type="ARBA" id="ARBA00023027"/>
    </source>
</evidence>
<dbReference type="SUPFAM" id="SSF53720">
    <property type="entry name" value="ALDH-like"/>
    <property type="match status" value="1"/>
</dbReference>
<feature type="domain" description="Aldehyde dehydrogenase" evidence="3">
    <location>
        <begin position="3"/>
        <end position="35"/>
    </location>
</feature>
<evidence type="ECO:0000259" key="3">
    <source>
        <dbReference type="Pfam" id="PF00171"/>
    </source>
</evidence>
<dbReference type="PANTHER" id="PTHR42986:SF1">
    <property type="entry name" value="BENZALDEHYDE DEHYDROGENASE YFMT"/>
    <property type="match status" value="1"/>
</dbReference>
<dbReference type="Proteomes" id="UP000282378">
    <property type="component" value="Unassembled WGS sequence"/>
</dbReference>